<accession>A0A0W8IFC3</accession>
<dbReference type="Pfam" id="PF06983">
    <property type="entry name" value="3-dmu-9_3-mt"/>
    <property type="match status" value="1"/>
</dbReference>
<gene>
    <name evidence="2" type="ORF">AVL63_00305</name>
</gene>
<evidence type="ECO:0000259" key="1">
    <source>
        <dbReference type="Pfam" id="PF06983"/>
    </source>
</evidence>
<keyword evidence="3" id="KW-1185">Reference proteome</keyword>
<dbReference type="PANTHER" id="PTHR33990:SF1">
    <property type="entry name" value="PROTEIN YJDN"/>
    <property type="match status" value="1"/>
</dbReference>
<dbReference type="OrthoDB" id="9795306at2"/>
<dbReference type="RefSeq" id="WP_058888250.1">
    <property type="nucleotide sequence ID" value="NZ_LQBM01000003.1"/>
</dbReference>
<dbReference type="AlphaFoldDB" id="A0A0W8IFC3"/>
<dbReference type="Proteomes" id="UP000054023">
    <property type="component" value="Unassembled WGS sequence"/>
</dbReference>
<comment type="caution">
    <text evidence="2">The sequence shown here is derived from an EMBL/GenBank/DDBJ whole genome shotgun (WGS) entry which is preliminary data.</text>
</comment>
<dbReference type="PANTHER" id="PTHR33990">
    <property type="entry name" value="PROTEIN YJDN-RELATED"/>
    <property type="match status" value="1"/>
</dbReference>
<dbReference type="STRING" id="317018.AVL63_00305"/>
<dbReference type="InterPro" id="IPR028973">
    <property type="entry name" value="PhnB-like"/>
</dbReference>
<dbReference type="EMBL" id="LQBM01000003">
    <property type="protein sequence ID" value="KUG58566.1"/>
    <property type="molecule type" value="Genomic_DNA"/>
</dbReference>
<dbReference type="InterPro" id="IPR029068">
    <property type="entry name" value="Glyas_Bleomycin-R_OHBP_Dase"/>
</dbReference>
<evidence type="ECO:0000313" key="3">
    <source>
        <dbReference type="Proteomes" id="UP000054023"/>
    </source>
</evidence>
<name>A0A0W8IFC3_9MICC</name>
<sequence length="136" mass="14631">MTIGLTPYLQFPGTARGALTFYHSVFGGEVGMMTYAEGMGAEDETKDLIMHGSLFVERGLHLMAADAPEGMSSVLGTVSLSNSEADDAEHATLVQWWEKLSEGAQITEPLAKSPWGDSFGMLTDKFGVAWMVNASH</sequence>
<protein>
    <submittedName>
        <fullName evidence="2">Glyoxalase</fullName>
    </submittedName>
</protein>
<dbReference type="Gene3D" id="3.10.180.10">
    <property type="entry name" value="2,3-Dihydroxybiphenyl 1,2-Dioxygenase, domain 1"/>
    <property type="match status" value="1"/>
</dbReference>
<dbReference type="CDD" id="cd06588">
    <property type="entry name" value="PhnB_like"/>
    <property type="match status" value="1"/>
</dbReference>
<dbReference type="SUPFAM" id="SSF54593">
    <property type="entry name" value="Glyoxalase/Bleomycin resistance protein/Dihydroxybiphenyl dioxygenase"/>
    <property type="match status" value="1"/>
</dbReference>
<feature type="domain" description="PhnB-like" evidence="1">
    <location>
        <begin position="5"/>
        <end position="132"/>
    </location>
</feature>
<proteinExistence type="predicted"/>
<evidence type="ECO:0000313" key="2">
    <source>
        <dbReference type="EMBL" id="KUG58566.1"/>
    </source>
</evidence>
<reference evidence="3" key="1">
    <citation type="submission" date="2015-12" db="EMBL/GenBank/DDBJ databases">
        <authorList>
            <person name="Nair G.R."/>
            <person name="Kaur G."/>
            <person name="Mayilraj S."/>
        </authorList>
    </citation>
    <scope>NUCLEOTIDE SEQUENCE [LARGE SCALE GENOMIC DNA]</scope>
    <source>
        <strain evidence="3">CD08_7</strain>
    </source>
</reference>
<organism evidence="2 3">
    <name type="scientific">Nesterenkonia jeotgali</name>
    <dbReference type="NCBI Taxonomy" id="317018"/>
    <lineage>
        <taxon>Bacteria</taxon>
        <taxon>Bacillati</taxon>
        <taxon>Actinomycetota</taxon>
        <taxon>Actinomycetes</taxon>
        <taxon>Micrococcales</taxon>
        <taxon>Micrococcaceae</taxon>
        <taxon>Nesterenkonia</taxon>
    </lineage>
</organism>